<sequence>MGALPSHETHERGLYSHRHGRNRRNEIILIPLTTSFFPSPDCPLFQHLYNSRYRRTAKYYFRALRSAQTPRDSDYFCTTTAINEEEEFEKFYKEYLEKRELGGEKASVTAATVTAVSPTASSPLLSGCSATGDSGADAGSTNGLAGTIPSAQSPQDCLNAHGLPPRVDPMDFRSYSDTREGLYQILIRDNELGVLATDEELRQAYWKQLQEQQTGRQRVYQQQQQGRHSASQAATGGAGAAGSMPPPPPLPPPLSLSPSALLSPSAGMNDAHAPHGGPDASGAPPSASVAMDDLSFDEFVSGYMAAKRYMKGKPSHTSYSTTAAADVKGNPIMPAMGAAGSAKVLNEYSARHYKHVTSPVAYHVRPLPCVIASRYDPGKPQPVNDPLYVQFGDSYVRIMGMFGFFPSTIGMRRAAGSRGSEGGTGAGKPQRSFPRKEGNCNGSDDIDEEFEIEQHLLKGTMFVDKDVGDQILGNMVMLATYMYARQCIEARIHPQAIPMLPVLIRFPLSNIPMLQFVREFRVRLRSLLEAGTAKAGQKPVHTGMSGFNPEDLAEPHHPQLQRLEEEGYLFEPDIPCATTPQQLFMSEEQASSTNAPLRRHVGMKTPSCGKYPIIMMSGFNVQSTPLRHPALNTTGYPPAMAAAAMIAAAHRHSAMSSPQSGSKSASPYAASGMGRAPTFPSTAPPPPLPGQAGPASASNSITLPPPPPPPPAPGAPTSASTTTTPADEARKSALLHRRKQRFRIWVEDGHICIWASAAYARRAALIMAQQLNTTVDSNSVPEQRSWNYRGLLHANTTVPPPRHVNDVIIVADDIPTMGLWQGDVLRCCTQAELQAMLKSKGAAPLPLPCAPEETESKSGVITGTTERQAASLSVAAAATSPSVSTSTADSGIAAAGAGGHVNFTSNHASNPLLQEKDLAAPEAFWVRGSGGLDDSFTNITETNMPPHPKAEKQLMQAVMQRAKKAAATVAVAQNSGKKRRLTNAEAAASAAAQLFIDIDRREGTMNIEEVVLAWIKVVAILTRDSTEEDRAWVRDPQGNPVRIDRYVIRRYEHDGARFFIGVTPRFVGQQRRIEKVLGEVFALEEREGHRWRLKNQGCGEEDEECEDGLRTSHDDDPSNEEEGHHRHSSVSHVSRHTESLSYAFGASAASSLKAPESCAGGMSSMFDDVWGALVIPMSHSPPSSTSCTPVAPLTVGPKRQPSLAASLNAALPRSDSGESVENSSRLAFTAVFGNTAPAAGKSSATTSLRARNAELMSAGFEVDDLLERYASAPLFFGGEDDE</sequence>
<dbReference type="EMBL" id="FR796427">
    <property type="protein sequence ID" value="CAJ08328.1"/>
    <property type="molecule type" value="Genomic_DNA"/>
</dbReference>
<organism evidence="2 3">
    <name type="scientific">Leishmania major</name>
    <dbReference type="NCBI Taxonomy" id="5664"/>
    <lineage>
        <taxon>Eukaryota</taxon>
        <taxon>Discoba</taxon>
        <taxon>Euglenozoa</taxon>
        <taxon>Kinetoplastea</taxon>
        <taxon>Metakinetoplastina</taxon>
        <taxon>Trypanosomatida</taxon>
        <taxon>Trypanosomatidae</taxon>
        <taxon>Leishmaniinae</taxon>
        <taxon>Leishmania</taxon>
    </lineage>
</organism>
<gene>
    <name evidence="2" type="ORF">LMJF_31_1400</name>
</gene>
<name>Q4Q6C2_LEIMA</name>
<reference evidence="2 3" key="1">
    <citation type="journal article" date="2005" name="Science">
        <title>The genome of the kinetoplastid parasite, Leishmania major.</title>
        <authorList>
            <person name="Ivens A.C."/>
            <person name="Peacock C.S."/>
            <person name="Worthey E.A."/>
            <person name="Murphy L."/>
            <person name="Aggarwal G."/>
            <person name="Berriman M."/>
            <person name="Sisk E."/>
            <person name="Rajandream M.A."/>
            <person name="Adlem E."/>
            <person name="Aert R."/>
            <person name="Anupama A."/>
            <person name="Apostolou Z."/>
            <person name="Attipoe P."/>
            <person name="Bason N."/>
            <person name="Bauser C."/>
            <person name="Beck A."/>
            <person name="Beverley S.M."/>
            <person name="Bianchettin G."/>
            <person name="Borzym K."/>
            <person name="Bothe G."/>
            <person name="Bruschi C.V."/>
            <person name="Collins M."/>
            <person name="Cadag E."/>
            <person name="Ciarloni L."/>
            <person name="Clayton C."/>
            <person name="Coulson R.M."/>
            <person name="Cronin A."/>
            <person name="Cruz A.K."/>
            <person name="Davies R.M."/>
            <person name="De Gaudenzi J."/>
            <person name="Dobson D.E."/>
            <person name="Duesterhoeft A."/>
            <person name="Fazelina G."/>
            <person name="Fosker N."/>
            <person name="Frasch A.C."/>
            <person name="Fraser A."/>
            <person name="Fuchs M."/>
            <person name="Gabel C."/>
            <person name="Goble A."/>
            <person name="Goffeau A."/>
            <person name="Harris D."/>
            <person name="Hertz-Fowler C."/>
            <person name="Hilbert H."/>
            <person name="Horn D."/>
            <person name="Huang Y."/>
            <person name="Klages S."/>
            <person name="Knights A."/>
            <person name="Kube M."/>
            <person name="Larke N."/>
            <person name="Litvin L."/>
            <person name="Lord A."/>
            <person name="Louie T."/>
            <person name="Marra M."/>
            <person name="Masuy D."/>
            <person name="Matthews K."/>
            <person name="Michaeli S."/>
            <person name="Mottram J.C."/>
            <person name="Muller-Auer S."/>
            <person name="Munden H."/>
            <person name="Nelson S."/>
            <person name="Norbertczak H."/>
            <person name="Oliver K."/>
            <person name="O'neil S."/>
            <person name="Pentony M."/>
            <person name="Pohl T.M."/>
            <person name="Price C."/>
            <person name="Purnelle B."/>
            <person name="Quail M.A."/>
            <person name="Rabbinowitsch E."/>
            <person name="Reinhardt R."/>
            <person name="Rieger M."/>
            <person name="Rinta J."/>
            <person name="Robben J."/>
            <person name="Robertson L."/>
            <person name="Ruiz J.C."/>
            <person name="Rutter S."/>
            <person name="Saunders D."/>
            <person name="Schafer M."/>
            <person name="Schein J."/>
            <person name="Schwartz D.C."/>
            <person name="Seeger K."/>
            <person name="Seyler A."/>
            <person name="Sharp S."/>
            <person name="Shin H."/>
            <person name="Sivam D."/>
            <person name="Squares R."/>
            <person name="Squares S."/>
            <person name="Tosato V."/>
            <person name="Vogt C."/>
            <person name="Volckaert G."/>
            <person name="Wambutt R."/>
            <person name="Warren T."/>
            <person name="Wedler H."/>
            <person name="Woodward J."/>
            <person name="Zhou S."/>
            <person name="Zimmermann W."/>
            <person name="Smith D.F."/>
            <person name="Blackwell J.M."/>
            <person name="Stuart K.D."/>
            <person name="Barrell B."/>
            <person name="Myler P.J."/>
        </authorList>
    </citation>
    <scope>NUCLEOTIDE SEQUENCE [LARGE SCALE GENOMIC DNA]</scope>
    <source>
        <strain evidence="3">MHOM/IL/81/Friedlin</strain>
    </source>
</reference>
<dbReference type="PANTHER" id="PTHR35614:SF7">
    <property type="match status" value="1"/>
</dbReference>
<feature type="compositionally biased region" description="Pro residues" evidence="1">
    <location>
        <begin position="703"/>
        <end position="714"/>
    </location>
</feature>
<dbReference type="GeneID" id="5654071"/>
<dbReference type="GO" id="GO:0005737">
    <property type="term" value="C:cytoplasm"/>
    <property type="evidence" value="ECO:0000266"/>
    <property type="project" value="GeneDB"/>
</dbReference>
<feature type="compositionally biased region" description="Low complexity" evidence="1">
    <location>
        <begin position="653"/>
        <end position="667"/>
    </location>
</feature>
<feature type="compositionally biased region" description="Low complexity" evidence="1">
    <location>
        <begin position="256"/>
        <end position="267"/>
    </location>
</feature>
<dbReference type="RefSeq" id="XP_001685126.1">
    <property type="nucleotide sequence ID" value="XM_001685074.1"/>
</dbReference>
<dbReference type="VEuPathDB" id="TriTrypDB:LMJSD75_310020800"/>
<dbReference type="OMA" id="ETNMPPH"/>
<feature type="compositionally biased region" description="Low complexity" evidence="1">
    <location>
        <begin position="217"/>
        <end position="235"/>
    </location>
</feature>
<dbReference type="InParanoid" id="Q4Q6C2"/>
<keyword evidence="3" id="KW-1185">Reference proteome</keyword>
<feature type="compositionally biased region" description="Low complexity" evidence="1">
    <location>
        <begin position="715"/>
        <end position="726"/>
    </location>
</feature>
<evidence type="ECO:0000313" key="2">
    <source>
        <dbReference type="EMBL" id="CAJ08328.1"/>
    </source>
</evidence>
<evidence type="ECO:0000256" key="1">
    <source>
        <dbReference type="SAM" id="MobiDB-lite"/>
    </source>
</evidence>
<feature type="compositionally biased region" description="Polar residues" evidence="1">
    <location>
        <begin position="139"/>
        <end position="156"/>
    </location>
</feature>
<feature type="region of interest" description="Disordered" evidence="1">
    <location>
        <begin position="128"/>
        <end position="165"/>
    </location>
</feature>
<dbReference type="VEuPathDB" id="TriTrypDB:LMJLV39_310021400"/>
<feature type="region of interest" description="Disordered" evidence="1">
    <location>
        <begin position="217"/>
        <end position="289"/>
    </location>
</feature>
<evidence type="ECO:0000313" key="3">
    <source>
        <dbReference type="Proteomes" id="UP000000542"/>
    </source>
</evidence>
<reference evidence="2 3" key="2">
    <citation type="journal article" date="2011" name="Genome Res.">
        <title>Chromosome and gene copy number variation allow major structural change between species and strains of Leishmania.</title>
        <authorList>
            <person name="Rogers M.B."/>
            <person name="Hilley J.D."/>
            <person name="Dickens N.J."/>
            <person name="Wilkes J."/>
            <person name="Bates P.A."/>
            <person name="Depledge D.P."/>
            <person name="Harris D."/>
            <person name="Her Y."/>
            <person name="Herzyk P."/>
            <person name="Imamura H."/>
            <person name="Otto T.D."/>
            <person name="Sanders M."/>
            <person name="Seeger K."/>
            <person name="Dujardin J.C."/>
            <person name="Berriman M."/>
            <person name="Smith D.F."/>
            <person name="Hertz-Fowler C."/>
            <person name="Mottram J.C."/>
        </authorList>
    </citation>
    <scope>NUCLEOTIDE SEQUENCE [LARGE SCALE GENOMIC DNA]</scope>
    <source>
        <strain evidence="3">MHOM/IL/81/Friedlin</strain>
    </source>
</reference>
<dbReference type="Proteomes" id="UP000000542">
    <property type="component" value="Chromosome 31"/>
</dbReference>
<feature type="region of interest" description="Disordered" evidence="1">
    <location>
        <begin position="653"/>
        <end position="730"/>
    </location>
</feature>
<dbReference type="VEuPathDB" id="TriTrypDB:LmjF.31.1400"/>
<dbReference type="VEuPathDB" id="TriTrypDB:LMJFC_310023500"/>
<dbReference type="PANTHER" id="PTHR35614">
    <property type="match status" value="1"/>
</dbReference>
<dbReference type="HOGENOM" id="CLU_263034_0_0_1"/>
<dbReference type="eggNOG" id="ENOG502QVA1">
    <property type="taxonomic scope" value="Eukaryota"/>
</dbReference>
<feature type="region of interest" description="Disordered" evidence="1">
    <location>
        <begin position="415"/>
        <end position="445"/>
    </location>
</feature>
<feature type="compositionally biased region" description="Basic and acidic residues" evidence="1">
    <location>
        <begin position="1107"/>
        <end position="1124"/>
    </location>
</feature>
<accession>Q4Q6C2</accession>
<dbReference type="KEGG" id="lma:LMJF_31_1400"/>
<dbReference type="GO" id="GO:0003729">
    <property type="term" value="F:mRNA binding"/>
    <property type="evidence" value="ECO:0000318"/>
    <property type="project" value="GO_Central"/>
</dbReference>
<dbReference type="GO" id="GO:0010608">
    <property type="term" value="P:post-transcriptional regulation of gene expression"/>
    <property type="evidence" value="ECO:0000318"/>
    <property type="project" value="GO_Central"/>
</dbReference>
<protein>
    <submittedName>
        <fullName evidence="2">Uncharacterized protein</fullName>
    </submittedName>
</protein>
<feature type="region of interest" description="Disordered" evidence="1">
    <location>
        <begin position="1094"/>
        <end position="1133"/>
    </location>
</feature>
<proteinExistence type="predicted"/>
<feature type="compositionally biased region" description="Pro residues" evidence="1">
    <location>
        <begin position="244"/>
        <end position="255"/>
    </location>
</feature>